<dbReference type="AlphaFoldDB" id="A0A2N7X9P2"/>
<sequence>MNGWMAAAMAAGQTAQAIFSGPELPQVSSSQPFNPFTVDNSGWSIAFGNGNANATANPVSTLAQGLANGGSGSGLLGLLGDPLVWLMALAAFVVVRK</sequence>
<keyword evidence="1" id="KW-0812">Transmembrane</keyword>
<keyword evidence="1" id="KW-0472">Membrane</keyword>
<comment type="caution">
    <text evidence="2">The sequence shown here is derived from an EMBL/GenBank/DDBJ whole genome shotgun (WGS) entry which is preliminary data.</text>
</comment>
<reference evidence="2 3" key="1">
    <citation type="submission" date="2018-01" db="EMBL/GenBank/DDBJ databases">
        <title>Whole genome analyses suggest that Burkholderia sensu lato contains two further novel genera in the rhizoxinica-symbiotica group Mycetohabitans gen. nov., and Trinickia gen. nov.: implications for the evolution of diazotrophy and nodulation in the Burkholderiaceae.</title>
        <authorList>
            <person name="Estrada-de los Santos P."/>
            <person name="Palmer M."/>
            <person name="Chavez-Ramirez B."/>
            <person name="Beukes C."/>
            <person name="Steenkamp E.T."/>
            <person name="Hirsch A.M."/>
            <person name="Manyaka P."/>
            <person name="Maluk M."/>
            <person name="Lafos M."/>
            <person name="Crook M."/>
            <person name="Gross E."/>
            <person name="Simon M.F."/>
            <person name="Bueno dos Reis Junior F."/>
            <person name="Poole P.S."/>
            <person name="Venter S.N."/>
            <person name="James E.K."/>
        </authorList>
    </citation>
    <scope>NUCLEOTIDE SEQUENCE [LARGE SCALE GENOMIC DNA]</scope>
    <source>
        <strain evidence="2 3">JPY 581</strain>
    </source>
</reference>
<keyword evidence="3" id="KW-1185">Reference proteome</keyword>
<proteinExistence type="predicted"/>
<evidence type="ECO:0000256" key="1">
    <source>
        <dbReference type="SAM" id="Phobius"/>
    </source>
</evidence>
<feature type="transmembrane region" description="Helical" evidence="1">
    <location>
        <begin position="75"/>
        <end position="95"/>
    </location>
</feature>
<dbReference type="EMBL" id="PNYC01000001">
    <property type="protein sequence ID" value="PMS38476.1"/>
    <property type="molecule type" value="Genomic_DNA"/>
</dbReference>
<evidence type="ECO:0000313" key="2">
    <source>
        <dbReference type="EMBL" id="PMS38476.1"/>
    </source>
</evidence>
<dbReference type="Proteomes" id="UP000235777">
    <property type="component" value="Unassembled WGS sequence"/>
</dbReference>
<organism evidence="2 3">
    <name type="scientific">Trinickia symbiotica</name>
    <dbReference type="NCBI Taxonomy" id="863227"/>
    <lineage>
        <taxon>Bacteria</taxon>
        <taxon>Pseudomonadati</taxon>
        <taxon>Pseudomonadota</taxon>
        <taxon>Betaproteobacteria</taxon>
        <taxon>Burkholderiales</taxon>
        <taxon>Burkholderiaceae</taxon>
        <taxon>Trinickia</taxon>
    </lineage>
</organism>
<keyword evidence="1" id="KW-1133">Transmembrane helix</keyword>
<gene>
    <name evidence="2" type="ORF">C0Z20_00905</name>
</gene>
<protein>
    <submittedName>
        <fullName evidence="2">Uncharacterized protein</fullName>
    </submittedName>
</protein>
<dbReference type="STRING" id="863227.GCA_000373005_01079"/>
<dbReference type="RefSeq" id="WP_018439610.1">
    <property type="nucleotide sequence ID" value="NZ_KB890165.1"/>
</dbReference>
<accession>A0A2N7X9P2</accession>
<name>A0A2N7X9P2_9BURK</name>
<evidence type="ECO:0000313" key="3">
    <source>
        <dbReference type="Proteomes" id="UP000235777"/>
    </source>
</evidence>